<dbReference type="PROSITE" id="PS50042">
    <property type="entry name" value="CNMP_BINDING_3"/>
    <property type="match status" value="1"/>
</dbReference>
<accession>A0AAE3U6R0</accession>
<feature type="domain" description="Cyclic nucleotide-binding" evidence="1">
    <location>
        <begin position="10"/>
        <end position="76"/>
    </location>
</feature>
<dbReference type="Gene3D" id="2.60.120.10">
    <property type="entry name" value="Jelly Rolls"/>
    <property type="match status" value="1"/>
</dbReference>
<organism evidence="2 3">
    <name type="scientific">Xanthocytophaga flava</name>
    <dbReference type="NCBI Taxonomy" id="3048013"/>
    <lineage>
        <taxon>Bacteria</taxon>
        <taxon>Pseudomonadati</taxon>
        <taxon>Bacteroidota</taxon>
        <taxon>Cytophagia</taxon>
        <taxon>Cytophagales</taxon>
        <taxon>Rhodocytophagaceae</taxon>
        <taxon>Xanthocytophaga</taxon>
    </lineage>
</organism>
<comment type="caution">
    <text evidence="2">The sequence shown here is derived from an EMBL/GenBank/DDBJ whole genome shotgun (WGS) entry which is preliminary data.</text>
</comment>
<protein>
    <submittedName>
        <fullName evidence="2">Crp/Fnr family transcriptional regulator</fullName>
    </submittedName>
</protein>
<name>A0AAE3U6R0_9BACT</name>
<dbReference type="SUPFAM" id="SSF51206">
    <property type="entry name" value="cAMP-binding domain-like"/>
    <property type="match status" value="1"/>
</dbReference>
<dbReference type="Pfam" id="PF00027">
    <property type="entry name" value="cNMP_binding"/>
    <property type="match status" value="1"/>
</dbReference>
<evidence type="ECO:0000313" key="2">
    <source>
        <dbReference type="EMBL" id="MDJ1481576.1"/>
    </source>
</evidence>
<gene>
    <name evidence="2" type="ORF">QNI16_13840</name>
</gene>
<reference evidence="2" key="1">
    <citation type="submission" date="2023-05" db="EMBL/GenBank/DDBJ databases">
        <authorList>
            <person name="Zhang X."/>
        </authorList>
    </citation>
    <scope>NUCLEOTIDE SEQUENCE</scope>
    <source>
        <strain evidence="2">YF14B1</strain>
    </source>
</reference>
<dbReference type="RefSeq" id="WP_313979527.1">
    <property type="nucleotide sequence ID" value="NZ_JASJOS010000005.1"/>
</dbReference>
<dbReference type="InterPro" id="IPR014710">
    <property type="entry name" value="RmlC-like_jellyroll"/>
</dbReference>
<dbReference type="CDD" id="cd00038">
    <property type="entry name" value="CAP_ED"/>
    <property type="match status" value="1"/>
</dbReference>
<dbReference type="AlphaFoldDB" id="A0AAE3U6R0"/>
<dbReference type="Proteomes" id="UP001241110">
    <property type="component" value="Unassembled WGS sequence"/>
</dbReference>
<evidence type="ECO:0000313" key="3">
    <source>
        <dbReference type="Proteomes" id="UP001241110"/>
    </source>
</evidence>
<sequence>MQSLINQIIQYEKFSSSELETITSKFVYNKYKSKEYILKEGDTSTQLHFIVMGLVRVFHLKEGKEITTYLASDNGFVSSYSSFINQTKSFEFVQCLEDTETFSIQYKDMHELYERVPRWQKIGRILSEGIVICLAERLLKIHSVTAREKYLDFLKNSPEKIVKRTPLIHIASFLGVAPESLSRIRKGIS</sequence>
<dbReference type="EMBL" id="JASJOS010000005">
    <property type="protein sequence ID" value="MDJ1481576.1"/>
    <property type="molecule type" value="Genomic_DNA"/>
</dbReference>
<proteinExistence type="predicted"/>
<dbReference type="InterPro" id="IPR000595">
    <property type="entry name" value="cNMP-bd_dom"/>
</dbReference>
<dbReference type="InterPro" id="IPR018490">
    <property type="entry name" value="cNMP-bd_dom_sf"/>
</dbReference>
<evidence type="ECO:0000259" key="1">
    <source>
        <dbReference type="PROSITE" id="PS50042"/>
    </source>
</evidence>